<dbReference type="AlphaFoldDB" id="A0A211ZFA2"/>
<evidence type="ECO:0000313" key="3">
    <source>
        <dbReference type="Proteomes" id="UP000196655"/>
    </source>
</evidence>
<dbReference type="OrthoDB" id="9815497at2"/>
<dbReference type="InterPro" id="IPR027051">
    <property type="entry name" value="XdhC_Rossmann_dom"/>
</dbReference>
<dbReference type="Pfam" id="PF13478">
    <property type="entry name" value="XdhC_C"/>
    <property type="match status" value="1"/>
</dbReference>
<protein>
    <submittedName>
        <fullName evidence="2">Xanthine dehydrogenase</fullName>
    </submittedName>
</protein>
<keyword evidence="3" id="KW-1185">Reference proteome</keyword>
<dbReference type="RefSeq" id="WP_088155108.1">
    <property type="nucleotide sequence ID" value="NZ_NHON01000077.1"/>
</dbReference>
<dbReference type="STRING" id="1122125.GCA_000423185_03703"/>
<reference evidence="3" key="1">
    <citation type="submission" date="2017-05" db="EMBL/GenBank/DDBJ databases">
        <authorList>
            <person name="Macchi M."/>
            <person name="Festa S."/>
            <person name="Coppotelli B.M."/>
            <person name="Morelli I.S."/>
        </authorList>
    </citation>
    <scope>NUCLEOTIDE SEQUENCE [LARGE SCALE GENOMIC DNA]</scope>
    <source>
        <strain evidence="3">I</strain>
    </source>
</reference>
<accession>A0A211ZFA2</accession>
<name>A0A211ZFA2_9PROT</name>
<dbReference type="PANTHER" id="PTHR30388:SF4">
    <property type="entry name" value="MOLYBDENUM COFACTOR INSERTION CHAPERONE PAOD"/>
    <property type="match status" value="1"/>
</dbReference>
<sequence length="236" mass="24301">MKREILDALQAARAEHKTVALVTDLASGAQTLVVDGAATGDVAVDPALQGAIDEALRHNRSRTAADGTLFIQAFVPPLRLAIVGAVHIAQALAPIAALAGYDVTVIDPRRAFASDERFPGVKVSTEWPDDGLSALKPDGRTAVVTLTHDPKLDDPALDVALKSPAFYIAALGSRKTHAGRVERLTALGHGANALARIHGPAGLALGAVSPAEIAISVMAQMTAVLHGAEPHGKAPA</sequence>
<evidence type="ECO:0000259" key="1">
    <source>
        <dbReference type="Pfam" id="PF13478"/>
    </source>
</evidence>
<dbReference type="EMBL" id="NHON01000077">
    <property type="protein sequence ID" value="OWJ63844.1"/>
    <property type="molecule type" value="Genomic_DNA"/>
</dbReference>
<dbReference type="InterPro" id="IPR052698">
    <property type="entry name" value="MoCofactor_Util/Proc"/>
</dbReference>
<organism evidence="2 3">
    <name type="scientific">Inquilinus limosus</name>
    <dbReference type="NCBI Taxonomy" id="171674"/>
    <lineage>
        <taxon>Bacteria</taxon>
        <taxon>Pseudomonadati</taxon>
        <taxon>Pseudomonadota</taxon>
        <taxon>Alphaproteobacteria</taxon>
        <taxon>Rhodospirillales</taxon>
        <taxon>Rhodospirillaceae</taxon>
        <taxon>Inquilinus</taxon>
    </lineage>
</organism>
<dbReference type="Gene3D" id="3.40.50.720">
    <property type="entry name" value="NAD(P)-binding Rossmann-like Domain"/>
    <property type="match status" value="1"/>
</dbReference>
<proteinExistence type="predicted"/>
<comment type="caution">
    <text evidence="2">The sequence shown here is derived from an EMBL/GenBank/DDBJ whole genome shotgun (WGS) entry which is preliminary data.</text>
</comment>
<dbReference type="PANTHER" id="PTHR30388">
    <property type="entry name" value="ALDEHYDE OXIDOREDUCTASE MOLYBDENUM COFACTOR ASSEMBLY PROTEIN"/>
    <property type="match status" value="1"/>
</dbReference>
<evidence type="ECO:0000313" key="2">
    <source>
        <dbReference type="EMBL" id="OWJ63844.1"/>
    </source>
</evidence>
<feature type="domain" description="XdhC Rossmann" evidence="1">
    <location>
        <begin position="80"/>
        <end position="221"/>
    </location>
</feature>
<dbReference type="Proteomes" id="UP000196655">
    <property type="component" value="Unassembled WGS sequence"/>
</dbReference>
<gene>
    <name evidence="2" type="ORF">BWR60_27750</name>
</gene>